<evidence type="ECO:0000313" key="2">
    <source>
        <dbReference type="Proteomes" id="UP000029614"/>
    </source>
</evidence>
<dbReference type="InterPro" id="IPR024213">
    <property type="entry name" value="DUF3822"/>
</dbReference>
<proteinExistence type="predicted"/>
<reference evidence="1 2" key="1">
    <citation type="submission" date="2014-07" db="EMBL/GenBank/DDBJ databases">
        <authorList>
            <person name="McCorrison J."/>
            <person name="Sanka R."/>
            <person name="Torralba M."/>
            <person name="Gillis M."/>
            <person name="Haft D.H."/>
            <person name="Methe B."/>
            <person name="Sutton G."/>
            <person name="Nelson K.E."/>
        </authorList>
    </citation>
    <scope>NUCLEOTIDE SEQUENCE [LARGE SCALE GENOMIC DNA]</scope>
    <source>
        <strain evidence="1 2">DNF00058</strain>
    </source>
</reference>
<dbReference type="CDD" id="cd24013">
    <property type="entry name" value="ASKHA_ATPase_BT3980-like"/>
    <property type="match status" value="1"/>
</dbReference>
<dbReference type="EMBL" id="JRNU01000005">
    <property type="protein sequence ID" value="KGF52947.1"/>
    <property type="molecule type" value="Genomic_DNA"/>
</dbReference>
<name>A0A096CDF1_9BACT</name>
<dbReference type="Proteomes" id="UP000029614">
    <property type="component" value="Unassembled WGS sequence"/>
</dbReference>
<dbReference type="Pfam" id="PF12864">
    <property type="entry name" value="DUF3822"/>
    <property type="match status" value="1"/>
</dbReference>
<gene>
    <name evidence="1" type="ORF">HMPREF9302_02065</name>
</gene>
<comment type="caution">
    <text evidence="1">The sequence shown here is derived from an EMBL/GenBank/DDBJ whole genome shotgun (WGS) entry which is preliminary data.</text>
</comment>
<dbReference type="OrthoDB" id="658622at2"/>
<protein>
    <recommendedName>
        <fullName evidence="3">DUF3822 domain-containing protein</fullName>
    </recommendedName>
</protein>
<dbReference type="AlphaFoldDB" id="A0A096CDF1"/>
<keyword evidence="2" id="KW-1185">Reference proteome</keyword>
<dbReference type="Gene3D" id="3.30.420.250">
    <property type="match status" value="1"/>
</dbReference>
<dbReference type="Gene3D" id="3.30.420.260">
    <property type="match status" value="1"/>
</dbReference>
<organism evidence="1 2">
    <name type="scientific">Prevotella amnii DNF00058</name>
    <dbReference type="NCBI Taxonomy" id="1401066"/>
    <lineage>
        <taxon>Bacteria</taxon>
        <taxon>Pseudomonadati</taxon>
        <taxon>Bacteroidota</taxon>
        <taxon>Bacteroidia</taxon>
        <taxon>Bacteroidales</taxon>
        <taxon>Prevotellaceae</taxon>
        <taxon>Prevotella</taxon>
    </lineage>
</organism>
<dbReference type="RefSeq" id="WP_052044966.1">
    <property type="nucleotide sequence ID" value="NZ_JRNU01000005.1"/>
</dbReference>
<sequence>MAADTDVKDIRLRLTIRIGQSDLSFSVGTTIEKGYAVYEPYNTNKGISVAANLREAFSVSELLQSGYKCALVLLDVPAMLIPMEEAEENDGEVLYKSAFSLKGNEEIVQVELPSLSVKAVMAINKDLKMVIDDHFPMVSIQPLMQPVWAYLQKLSYQNKRRKLFAYFHDHTMEVVSFQQTRFRYNNTFDGSHGHDALYYLLFVWRELGMSVEKDELHIMGKVSYEKWLVEELEKFLSRVYVDTLEKEIEKRGGTMPEAMHYDEKVLYLDRR</sequence>
<accession>A0A096CDF1</accession>
<evidence type="ECO:0008006" key="3">
    <source>
        <dbReference type="Google" id="ProtNLM"/>
    </source>
</evidence>
<evidence type="ECO:0000313" key="1">
    <source>
        <dbReference type="EMBL" id="KGF52947.1"/>
    </source>
</evidence>